<accession>A0ABY8NCF9</accession>
<name>A0ABY8NCF9_9GAMM</name>
<gene>
    <name evidence="2" type="ORF">PVT68_15100</name>
</gene>
<evidence type="ECO:0000313" key="2">
    <source>
        <dbReference type="EMBL" id="WGL16089.1"/>
    </source>
</evidence>
<keyword evidence="1" id="KW-0732">Signal</keyword>
<proteinExistence type="predicted"/>
<evidence type="ECO:0000313" key="3">
    <source>
        <dbReference type="Proteomes" id="UP001236500"/>
    </source>
</evidence>
<organism evidence="2 3">
    <name type="scientific">Microbulbifer bruguierae</name>
    <dbReference type="NCBI Taxonomy" id="3029061"/>
    <lineage>
        <taxon>Bacteria</taxon>
        <taxon>Pseudomonadati</taxon>
        <taxon>Pseudomonadota</taxon>
        <taxon>Gammaproteobacteria</taxon>
        <taxon>Cellvibrionales</taxon>
        <taxon>Microbulbiferaceae</taxon>
        <taxon>Microbulbifer</taxon>
    </lineage>
</organism>
<keyword evidence="3" id="KW-1185">Reference proteome</keyword>
<feature type="signal peptide" evidence="1">
    <location>
        <begin position="1"/>
        <end position="21"/>
    </location>
</feature>
<dbReference type="Proteomes" id="UP001236500">
    <property type="component" value="Chromosome"/>
</dbReference>
<feature type="chain" id="PRO_5046920140" description="Lipoprotein" evidence="1">
    <location>
        <begin position="22"/>
        <end position="134"/>
    </location>
</feature>
<sequence length="134" mass="15319">MSSRKSLLLPLLFLSACSANPAQQSLTAIGTLVEENGKFYLLGEEEHYHLNRMPQLNYGHYIGQKLVIQGEIPRYCHQAWQDSMIKVQGGAEMVDMNKVEWSECLVAEKVSLVTADGSQLIYDWEKIDLQDYYF</sequence>
<evidence type="ECO:0008006" key="4">
    <source>
        <dbReference type="Google" id="ProtNLM"/>
    </source>
</evidence>
<dbReference type="EMBL" id="CP118605">
    <property type="protein sequence ID" value="WGL16089.1"/>
    <property type="molecule type" value="Genomic_DNA"/>
</dbReference>
<reference evidence="2 3" key="1">
    <citation type="submission" date="2023-02" db="EMBL/GenBank/DDBJ databases">
        <title>Description and genomic characterization of Microbulbifer bruguierae sp. nov., isolated from the sediment of mangrove plant Bruguiera sexangula.</title>
        <authorList>
            <person name="Long M."/>
        </authorList>
    </citation>
    <scope>NUCLEOTIDE SEQUENCE [LARGE SCALE GENOMIC DNA]</scope>
    <source>
        <strain evidence="2 3">H12</strain>
    </source>
</reference>
<dbReference type="PROSITE" id="PS51257">
    <property type="entry name" value="PROKAR_LIPOPROTEIN"/>
    <property type="match status" value="1"/>
</dbReference>
<dbReference type="RefSeq" id="WP_280319412.1">
    <property type="nucleotide sequence ID" value="NZ_CP118605.1"/>
</dbReference>
<evidence type="ECO:0000256" key="1">
    <source>
        <dbReference type="SAM" id="SignalP"/>
    </source>
</evidence>
<protein>
    <recommendedName>
        <fullName evidence="4">Lipoprotein</fullName>
    </recommendedName>
</protein>